<dbReference type="EMBL" id="SRLO01001099">
    <property type="protein sequence ID" value="TNN41547.1"/>
    <property type="molecule type" value="Genomic_DNA"/>
</dbReference>
<feature type="region of interest" description="Disordered" evidence="1">
    <location>
        <begin position="1"/>
        <end position="79"/>
    </location>
</feature>
<accession>A0A4Z2FJY4</accession>
<name>A0A4Z2FJY4_9TELE</name>
<feature type="compositionally biased region" description="Polar residues" evidence="1">
    <location>
        <begin position="1"/>
        <end position="10"/>
    </location>
</feature>
<sequence length="100" mass="10662">MSVSKSSSGHGFNRRASGEASVSSSHSQSIVSAHRPLLSPGTVLQNSGIGLERSLQTRNTPDTSWSNSSPELRLNGVDGETMATRAASYCRERTRCPKQA</sequence>
<proteinExistence type="predicted"/>
<feature type="compositionally biased region" description="Low complexity" evidence="1">
    <location>
        <begin position="18"/>
        <end position="33"/>
    </location>
</feature>
<dbReference type="Proteomes" id="UP000314294">
    <property type="component" value="Unassembled WGS sequence"/>
</dbReference>
<gene>
    <name evidence="2" type="ORF">EYF80_048288</name>
</gene>
<reference evidence="2 3" key="1">
    <citation type="submission" date="2019-03" db="EMBL/GenBank/DDBJ databases">
        <title>First draft genome of Liparis tanakae, snailfish: a comprehensive survey of snailfish specific genes.</title>
        <authorList>
            <person name="Kim W."/>
            <person name="Song I."/>
            <person name="Jeong J.-H."/>
            <person name="Kim D."/>
            <person name="Kim S."/>
            <person name="Ryu S."/>
            <person name="Song J.Y."/>
            <person name="Lee S.K."/>
        </authorList>
    </citation>
    <scope>NUCLEOTIDE SEQUENCE [LARGE SCALE GENOMIC DNA]</scope>
    <source>
        <tissue evidence="2">Muscle</tissue>
    </source>
</reference>
<evidence type="ECO:0000256" key="1">
    <source>
        <dbReference type="SAM" id="MobiDB-lite"/>
    </source>
</evidence>
<comment type="caution">
    <text evidence="2">The sequence shown here is derived from an EMBL/GenBank/DDBJ whole genome shotgun (WGS) entry which is preliminary data.</text>
</comment>
<dbReference type="AlphaFoldDB" id="A0A4Z2FJY4"/>
<evidence type="ECO:0000313" key="2">
    <source>
        <dbReference type="EMBL" id="TNN41547.1"/>
    </source>
</evidence>
<protein>
    <submittedName>
        <fullName evidence="2">Uncharacterized protein</fullName>
    </submittedName>
</protein>
<feature type="compositionally biased region" description="Polar residues" evidence="1">
    <location>
        <begin position="42"/>
        <end position="70"/>
    </location>
</feature>
<evidence type="ECO:0000313" key="3">
    <source>
        <dbReference type="Proteomes" id="UP000314294"/>
    </source>
</evidence>
<organism evidence="2 3">
    <name type="scientific">Liparis tanakae</name>
    <name type="common">Tanaka's snailfish</name>
    <dbReference type="NCBI Taxonomy" id="230148"/>
    <lineage>
        <taxon>Eukaryota</taxon>
        <taxon>Metazoa</taxon>
        <taxon>Chordata</taxon>
        <taxon>Craniata</taxon>
        <taxon>Vertebrata</taxon>
        <taxon>Euteleostomi</taxon>
        <taxon>Actinopterygii</taxon>
        <taxon>Neopterygii</taxon>
        <taxon>Teleostei</taxon>
        <taxon>Neoteleostei</taxon>
        <taxon>Acanthomorphata</taxon>
        <taxon>Eupercaria</taxon>
        <taxon>Perciformes</taxon>
        <taxon>Cottioidei</taxon>
        <taxon>Cottales</taxon>
        <taxon>Liparidae</taxon>
        <taxon>Liparis</taxon>
    </lineage>
</organism>
<keyword evidence="3" id="KW-1185">Reference proteome</keyword>